<proteinExistence type="predicted"/>
<accession>A4U3Q9</accession>
<reference evidence="2" key="1">
    <citation type="journal article" date="2007" name="J. Bacteriol.">
        <title>Comparative genome analysis of four magnetotactic bacteria reveals a complex set of group-specific genes implicated in magnetosome biomineralization and function.</title>
        <authorList>
            <person name="Richter M."/>
            <person name="Kube M."/>
            <person name="Bazylinski D.A."/>
            <person name="Lombardot T."/>
            <person name="Gloeckner F.O."/>
            <person name="Reinhardt R."/>
            <person name="Schueler D."/>
        </authorList>
    </citation>
    <scope>NUCLEOTIDE SEQUENCE</scope>
    <source>
        <strain evidence="2">MSR-1</strain>
    </source>
</reference>
<protein>
    <submittedName>
        <fullName evidence="2">Uncharacterized protein</fullName>
    </submittedName>
</protein>
<dbReference type="EMBL" id="CU459003">
    <property type="protein sequence ID" value="CAM77516.1"/>
    <property type="molecule type" value="Genomic_DNA"/>
</dbReference>
<dbReference type="AlphaFoldDB" id="A4U3Q9"/>
<sequence length="61" mass="6270">MAGLDHLPPSLDAHRPKALDKKSRSTTSWPIFACNLATSASLAALAASDLPENVAAIPSTA</sequence>
<evidence type="ECO:0000313" key="2">
    <source>
        <dbReference type="EMBL" id="CAM77516.1"/>
    </source>
</evidence>
<feature type="region of interest" description="Disordered" evidence="1">
    <location>
        <begin position="1"/>
        <end position="26"/>
    </location>
</feature>
<evidence type="ECO:0000256" key="1">
    <source>
        <dbReference type="SAM" id="MobiDB-lite"/>
    </source>
</evidence>
<name>A4U3Q9_9PROT</name>
<feature type="compositionally biased region" description="Basic and acidic residues" evidence="1">
    <location>
        <begin position="12"/>
        <end position="23"/>
    </location>
</feature>
<gene>
    <name evidence="2" type="ORF">MGR_1981</name>
</gene>
<organism evidence="2">
    <name type="scientific">Magnetospirillum gryphiswaldense</name>
    <dbReference type="NCBI Taxonomy" id="55518"/>
    <lineage>
        <taxon>Bacteria</taxon>
        <taxon>Pseudomonadati</taxon>
        <taxon>Pseudomonadota</taxon>
        <taxon>Alphaproteobacteria</taxon>
        <taxon>Rhodospirillales</taxon>
        <taxon>Rhodospirillaceae</taxon>
        <taxon>Magnetospirillum</taxon>
    </lineage>
</organism>